<name>B9M3Q1_GEODF</name>
<dbReference type="Proteomes" id="UP000007721">
    <property type="component" value="Chromosome"/>
</dbReference>
<keyword evidence="1" id="KW-1133">Transmembrane helix</keyword>
<evidence type="ECO:0008006" key="4">
    <source>
        <dbReference type="Google" id="ProtNLM"/>
    </source>
</evidence>
<dbReference type="OrthoDB" id="6678638at2"/>
<evidence type="ECO:0000313" key="3">
    <source>
        <dbReference type="Proteomes" id="UP000007721"/>
    </source>
</evidence>
<gene>
    <name evidence="2" type="ordered locus">Geob_3129</name>
</gene>
<dbReference type="STRING" id="316067.Geob_3129"/>
<keyword evidence="1" id="KW-0812">Transmembrane</keyword>
<reference evidence="2 3" key="1">
    <citation type="submission" date="2009-01" db="EMBL/GenBank/DDBJ databases">
        <title>Complete sequence of Geobacter sp. FRC-32.</title>
        <authorList>
            <consortium name="US DOE Joint Genome Institute"/>
            <person name="Lucas S."/>
            <person name="Copeland A."/>
            <person name="Lapidus A."/>
            <person name="Glavina del Rio T."/>
            <person name="Dalin E."/>
            <person name="Tice H."/>
            <person name="Bruce D."/>
            <person name="Goodwin L."/>
            <person name="Pitluck S."/>
            <person name="Saunders E."/>
            <person name="Brettin T."/>
            <person name="Detter J.C."/>
            <person name="Han C."/>
            <person name="Larimer F."/>
            <person name="Land M."/>
            <person name="Hauser L."/>
            <person name="Kyrpides N."/>
            <person name="Ovchinnikova G."/>
            <person name="Kostka J."/>
            <person name="Richardson P."/>
        </authorList>
    </citation>
    <scope>NUCLEOTIDE SEQUENCE [LARGE SCALE GENOMIC DNA]</scope>
    <source>
        <strain evidence="3">DSM 22248 / JCM 15807 / FRC-32</strain>
    </source>
</reference>
<dbReference type="HOGENOM" id="CLU_1174639_0_0_7"/>
<dbReference type="EMBL" id="CP001390">
    <property type="protein sequence ID" value="ACM21472.1"/>
    <property type="molecule type" value="Genomic_DNA"/>
</dbReference>
<dbReference type="RefSeq" id="WP_012648200.1">
    <property type="nucleotide sequence ID" value="NC_011979.1"/>
</dbReference>
<evidence type="ECO:0000256" key="1">
    <source>
        <dbReference type="SAM" id="Phobius"/>
    </source>
</evidence>
<sequence length="239" mass="27966">MDKYKDMIDDKLIRNLVLLALVPLALCALAYFIRFGWIMKYPISPNQSDWGTFGDFIGGVLNPIYAFLAFIGVIYTVLLQKRQLTDMKTQQKLEELQQLIFGIAETIDKVLFEQKHKYKSNDFNVFTLLRSISDDSIRIELNPSHPISCIYDDIRTSVIELISFDLTYVSEQLSHLIWCLENYEKNQGSKEIKDFYIGKYRNVVFMMKQVRHLHLEEVEVFFKVDEVKKTVIDAIKASR</sequence>
<keyword evidence="3" id="KW-1185">Reference proteome</keyword>
<dbReference type="eggNOG" id="ENOG5033BR5">
    <property type="taxonomic scope" value="Bacteria"/>
</dbReference>
<accession>B9M3Q1</accession>
<organism evidence="2 3">
    <name type="scientific">Geotalea daltonii (strain DSM 22248 / JCM 15807 / FRC-32)</name>
    <name type="common">Geobacter daltonii</name>
    <dbReference type="NCBI Taxonomy" id="316067"/>
    <lineage>
        <taxon>Bacteria</taxon>
        <taxon>Pseudomonadati</taxon>
        <taxon>Thermodesulfobacteriota</taxon>
        <taxon>Desulfuromonadia</taxon>
        <taxon>Geobacterales</taxon>
        <taxon>Geobacteraceae</taxon>
        <taxon>Geotalea</taxon>
    </lineage>
</organism>
<keyword evidence="1" id="KW-0472">Membrane</keyword>
<evidence type="ECO:0000313" key="2">
    <source>
        <dbReference type="EMBL" id="ACM21472.1"/>
    </source>
</evidence>
<feature type="transmembrane region" description="Helical" evidence="1">
    <location>
        <begin position="53"/>
        <end position="78"/>
    </location>
</feature>
<dbReference type="AlphaFoldDB" id="B9M3Q1"/>
<feature type="transmembrane region" description="Helical" evidence="1">
    <location>
        <begin position="12"/>
        <end position="33"/>
    </location>
</feature>
<proteinExistence type="predicted"/>
<protein>
    <recommendedName>
        <fullName evidence="4">Phage abortive infection protein</fullName>
    </recommendedName>
</protein>
<dbReference type="KEGG" id="geo:Geob_3129"/>